<evidence type="ECO:0008006" key="4">
    <source>
        <dbReference type="Google" id="ProtNLM"/>
    </source>
</evidence>
<dbReference type="EMBL" id="VIWP01000036">
    <property type="protein sequence ID" value="TWF41162.1"/>
    <property type="molecule type" value="Genomic_DNA"/>
</dbReference>
<keyword evidence="1" id="KW-0175">Coiled coil</keyword>
<name>A0A561PSR3_9HYPH</name>
<gene>
    <name evidence="2" type="ORF">FHW37_1362</name>
</gene>
<organism evidence="2 3">
    <name type="scientific">Neorhizobium alkalisoli</name>
    <dbReference type="NCBI Taxonomy" id="528178"/>
    <lineage>
        <taxon>Bacteria</taxon>
        <taxon>Pseudomonadati</taxon>
        <taxon>Pseudomonadota</taxon>
        <taxon>Alphaproteobacteria</taxon>
        <taxon>Hyphomicrobiales</taxon>
        <taxon>Rhizobiaceae</taxon>
        <taxon>Rhizobium/Agrobacterium group</taxon>
        <taxon>Neorhizobium</taxon>
    </lineage>
</organism>
<evidence type="ECO:0000313" key="3">
    <source>
        <dbReference type="Proteomes" id="UP000320653"/>
    </source>
</evidence>
<evidence type="ECO:0000313" key="2">
    <source>
        <dbReference type="EMBL" id="TWF41162.1"/>
    </source>
</evidence>
<accession>A0A561PSR3</accession>
<dbReference type="AlphaFoldDB" id="A0A561PSR3"/>
<keyword evidence="3" id="KW-1185">Reference proteome</keyword>
<reference evidence="2 3" key="1">
    <citation type="submission" date="2019-06" db="EMBL/GenBank/DDBJ databases">
        <title>Sorghum-associated microbial communities from plants grown in Nebraska, USA.</title>
        <authorList>
            <person name="Schachtman D."/>
        </authorList>
    </citation>
    <scope>NUCLEOTIDE SEQUENCE [LARGE SCALE GENOMIC DNA]</scope>
    <source>
        <strain evidence="2 3">1225</strain>
    </source>
</reference>
<protein>
    <recommendedName>
        <fullName evidence="4">Transposase</fullName>
    </recommendedName>
</protein>
<proteinExistence type="predicted"/>
<comment type="caution">
    <text evidence="2">The sequence shown here is derived from an EMBL/GenBank/DDBJ whole genome shotgun (WGS) entry which is preliminary data.</text>
</comment>
<dbReference type="Proteomes" id="UP000320653">
    <property type="component" value="Unassembled WGS sequence"/>
</dbReference>
<sequence>MKRRKANSKVPEREELERQLEALQRDVRQLQLEHDLLKKANELIKKDLGVDLQILSNREKTQLIDALKEDYRLPELLAQLRIARSSYF</sequence>
<feature type="coiled-coil region" evidence="1">
    <location>
        <begin position="13"/>
        <end position="47"/>
    </location>
</feature>
<evidence type="ECO:0000256" key="1">
    <source>
        <dbReference type="SAM" id="Coils"/>
    </source>
</evidence>